<sequence>MRKSHMILALAAMATVTGGCSTRPRNFAASVGTPVADRMAFESDYRTCQQLVAAGHKSNFKGAAATALTTGVSTVGTGAAIAGLGMGGVNIGTGAVSASFAAVPVIGVLAGFGMSRAIRGGRERKFKRVMGDCLAEYGYSVDSWVKLDRKTDAVAEAGSRVALRPAPEPAPVDAVEVAVAEAAGEPVEVASLAPQPD</sequence>
<feature type="transmembrane region" description="Helical" evidence="1">
    <location>
        <begin position="95"/>
        <end position="118"/>
    </location>
</feature>
<dbReference type="EMBL" id="CP064654">
    <property type="protein sequence ID" value="QPC97873.1"/>
    <property type="molecule type" value="Genomic_DNA"/>
</dbReference>
<evidence type="ECO:0000313" key="3">
    <source>
        <dbReference type="Proteomes" id="UP000594459"/>
    </source>
</evidence>
<name>A0A7S8F2N6_9SPHN</name>
<proteinExistence type="predicted"/>
<reference evidence="2 3" key="1">
    <citation type="submission" date="2020-11" db="EMBL/GenBank/DDBJ databases">
        <title>The genome sequence of Erythrobacter sp. 6D36.</title>
        <authorList>
            <person name="Liu Y."/>
        </authorList>
    </citation>
    <scope>NUCLEOTIDE SEQUENCE [LARGE SCALE GENOMIC DNA]</scope>
    <source>
        <strain evidence="2 3">6D36</strain>
    </source>
</reference>
<dbReference type="RefSeq" id="WP_200980884.1">
    <property type="nucleotide sequence ID" value="NZ_CP064654.1"/>
</dbReference>
<organism evidence="2 3">
    <name type="scientific">Qipengyuania soli</name>
    <dbReference type="NCBI Taxonomy" id="2782568"/>
    <lineage>
        <taxon>Bacteria</taxon>
        <taxon>Pseudomonadati</taxon>
        <taxon>Pseudomonadota</taxon>
        <taxon>Alphaproteobacteria</taxon>
        <taxon>Sphingomonadales</taxon>
        <taxon>Erythrobacteraceae</taxon>
        <taxon>Qipengyuania</taxon>
    </lineage>
</organism>
<accession>A0A7S8F2N6</accession>
<evidence type="ECO:0000256" key="1">
    <source>
        <dbReference type="SAM" id="Phobius"/>
    </source>
</evidence>
<dbReference type="KEGG" id="qso:IRL76_08140"/>
<gene>
    <name evidence="2" type="ORF">IRL76_08140</name>
</gene>
<dbReference type="Proteomes" id="UP000594459">
    <property type="component" value="Chromosome"/>
</dbReference>
<evidence type="ECO:0000313" key="2">
    <source>
        <dbReference type="EMBL" id="QPC97873.1"/>
    </source>
</evidence>
<evidence type="ECO:0008006" key="4">
    <source>
        <dbReference type="Google" id="ProtNLM"/>
    </source>
</evidence>
<keyword evidence="3" id="KW-1185">Reference proteome</keyword>
<dbReference type="AlphaFoldDB" id="A0A7S8F2N6"/>
<dbReference type="PROSITE" id="PS51257">
    <property type="entry name" value="PROKAR_LIPOPROTEIN"/>
    <property type="match status" value="1"/>
</dbReference>
<protein>
    <recommendedName>
        <fullName evidence="4">Glycine zipper family protein</fullName>
    </recommendedName>
</protein>
<keyword evidence="1" id="KW-0472">Membrane</keyword>
<keyword evidence="1" id="KW-0812">Transmembrane</keyword>
<keyword evidence="1" id="KW-1133">Transmembrane helix</keyword>